<keyword evidence="2" id="KW-0472">Membrane</keyword>
<name>A0ABS3WN54_9ACTN</name>
<dbReference type="EMBL" id="JAFFZN010000002">
    <property type="protein sequence ID" value="MBO8184541.1"/>
    <property type="molecule type" value="Genomic_DNA"/>
</dbReference>
<evidence type="ECO:0008006" key="5">
    <source>
        <dbReference type="Google" id="ProtNLM"/>
    </source>
</evidence>
<comment type="caution">
    <text evidence="3">The sequence shown here is derived from an EMBL/GenBank/DDBJ whole genome shotgun (WGS) entry which is preliminary data.</text>
</comment>
<proteinExistence type="predicted"/>
<organism evidence="3 4">
    <name type="scientific">Streptomyces spirodelae</name>
    <dbReference type="NCBI Taxonomy" id="2812904"/>
    <lineage>
        <taxon>Bacteria</taxon>
        <taxon>Bacillati</taxon>
        <taxon>Actinomycetota</taxon>
        <taxon>Actinomycetes</taxon>
        <taxon>Kitasatosporales</taxon>
        <taxon>Streptomycetaceae</taxon>
        <taxon>Streptomyces</taxon>
    </lineage>
</organism>
<feature type="region of interest" description="Disordered" evidence="1">
    <location>
        <begin position="1"/>
        <end position="68"/>
    </location>
</feature>
<feature type="transmembrane region" description="Helical" evidence="2">
    <location>
        <begin position="77"/>
        <end position="96"/>
    </location>
</feature>
<feature type="compositionally biased region" description="Basic and acidic residues" evidence="1">
    <location>
        <begin position="1"/>
        <end position="22"/>
    </location>
</feature>
<evidence type="ECO:0000256" key="2">
    <source>
        <dbReference type="SAM" id="Phobius"/>
    </source>
</evidence>
<keyword evidence="2" id="KW-0812">Transmembrane</keyword>
<gene>
    <name evidence="3" type="ORF">JW592_03485</name>
</gene>
<evidence type="ECO:0000313" key="3">
    <source>
        <dbReference type="EMBL" id="MBO8184541.1"/>
    </source>
</evidence>
<sequence length="432" mass="46429">MSERQEEQHSERGQMSEEERNDAAPAPTPDAEPESAPEPEPAPDPAPESKSAPGPKSAAPAPGPVGRVRRFFRGKPGVAVVGAVVGALLAGGTMAWRAGELPFVPRDLCWGSLSPDTVDRLFSDGEIRTRELSLRSTGEEDGYSTECRLQRWEDDELKWQISARVRQLEQFNGRGAREWTREFLSPAMVPLGDGIPGMVSGTRAWVALPQSCTGGGRDDPPTVVSLSSGSLDAYESDPGEARTYRKVLADAVVELTNGVLASRECQGSYPKPGKLAPLPERRDADTPGADELCGLKGTRLPARMKGEGDFGKSMRVTTDITGPAHSCEYGRNFDLDATRFTTIEDPRLAGFVEPLAYSSPVRFRGDGFGGVFGDMSVYVATCQTGHVAFLVQQEDLVGKHAPMIELLPAYVAAEAKRIGCGKVRVTGPERAS</sequence>
<reference evidence="3 4" key="1">
    <citation type="submission" date="2021-02" db="EMBL/GenBank/DDBJ databases">
        <title>Streptomyces spirodelae sp. nov., isolated from duckweed.</title>
        <authorList>
            <person name="Saimee Y."/>
            <person name="Duangmal K."/>
        </authorList>
    </citation>
    <scope>NUCLEOTIDE SEQUENCE [LARGE SCALE GENOMIC DNA]</scope>
    <source>
        <strain evidence="3 4">DW4-2</strain>
    </source>
</reference>
<evidence type="ECO:0000256" key="1">
    <source>
        <dbReference type="SAM" id="MobiDB-lite"/>
    </source>
</evidence>
<evidence type="ECO:0000313" key="4">
    <source>
        <dbReference type="Proteomes" id="UP001518976"/>
    </source>
</evidence>
<keyword evidence="4" id="KW-1185">Reference proteome</keyword>
<feature type="compositionally biased region" description="Low complexity" evidence="1">
    <location>
        <begin position="48"/>
        <end position="66"/>
    </location>
</feature>
<accession>A0ABS3WN54</accession>
<dbReference type="Proteomes" id="UP001518976">
    <property type="component" value="Unassembled WGS sequence"/>
</dbReference>
<keyword evidence="2" id="KW-1133">Transmembrane helix</keyword>
<dbReference type="RefSeq" id="WP_209263346.1">
    <property type="nucleotide sequence ID" value="NZ_JAFFZN010000002.1"/>
</dbReference>
<protein>
    <recommendedName>
        <fullName evidence="5">DUF3558 domain-containing protein</fullName>
    </recommendedName>
</protein>